<protein>
    <submittedName>
        <fullName evidence="3">IQ domain-containing protein C</fullName>
    </submittedName>
</protein>
<organism evidence="2 3">
    <name type="scientific">Betta splendens</name>
    <name type="common">Siamese fighting fish</name>
    <dbReference type="NCBI Taxonomy" id="158456"/>
    <lineage>
        <taxon>Eukaryota</taxon>
        <taxon>Metazoa</taxon>
        <taxon>Chordata</taxon>
        <taxon>Craniata</taxon>
        <taxon>Vertebrata</taxon>
        <taxon>Euteleostomi</taxon>
        <taxon>Actinopterygii</taxon>
        <taxon>Neopterygii</taxon>
        <taxon>Teleostei</taxon>
        <taxon>Neoteleostei</taxon>
        <taxon>Acanthomorphata</taxon>
        <taxon>Anabantaria</taxon>
        <taxon>Anabantiformes</taxon>
        <taxon>Anabantoidei</taxon>
        <taxon>Osphronemidae</taxon>
        <taxon>Betta</taxon>
    </lineage>
</organism>
<evidence type="ECO:0000313" key="2">
    <source>
        <dbReference type="Proteomes" id="UP000515150"/>
    </source>
</evidence>
<name>A0A6P7LMQ4_BETSP</name>
<proteinExistence type="predicted"/>
<reference evidence="3" key="1">
    <citation type="submission" date="2025-08" db="UniProtKB">
        <authorList>
            <consortium name="RefSeq"/>
        </authorList>
    </citation>
    <scope>IDENTIFICATION</scope>
</reference>
<dbReference type="GeneID" id="114848858"/>
<dbReference type="PANTHER" id="PTHR16049:SF8">
    <property type="entry name" value="IQ DOMAIN-CONTAINING PROTEIN C"/>
    <property type="match status" value="1"/>
</dbReference>
<feature type="compositionally biased region" description="Basic and acidic residues" evidence="1">
    <location>
        <begin position="139"/>
        <end position="150"/>
    </location>
</feature>
<dbReference type="CTD" id="55721"/>
<dbReference type="PANTHER" id="PTHR16049">
    <property type="entry name" value="IQ DOMAIN-CONTAINING PROTEIN C"/>
    <property type="match status" value="1"/>
</dbReference>
<evidence type="ECO:0000313" key="3">
    <source>
        <dbReference type="RefSeq" id="XP_028995545.1"/>
    </source>
</evidence>
<dbReference type="RefSeq" id="XP_028995545.1">
    <property type="nucleotide sequence ID" value="XM_029139712.1"/>
</dbReference>
<dbReference type="InterPro" id="IPR042506">
    <property type="entry name" value="IQCC"/>
</dbReference>
<feature type="region of interest" description="Disordered" evidence="1">
    <location>
        <begin position="68"/>
        <end position="103"/>
    </location>
</feature>
<dbReference type="AlphaFoldDB" id="A0A6P7LMQ4"/>
<accession>A0A6P7LMQ4</accession>
<dbReference type="InParanoid" id="A0A6P7LMQ4"/>
<feature type="compositionally biased region" description="Polar residues" evidence="1">
    <location>
        <begin position="84"/>
        <end position="93"/>
    </location>
</feature>
<dbReference type="KEGG" id="bspl:114848858"/>
<feature type="region of interest" description="Disordered" evidence="1">
    <location>
        <begin position="115"/>
        <end position="163"/>
    </location>
</feature>
<sequence>MDRINWENTLVNLQAFARGYLVRNEVRRARNDFEDIVQEIDGGLSHLQWRDTVIAIPHFTDTHGPFLRVSSSTSSPSEPGLHVSVTQNSSGGTDTCLPQEREGDRGVLLQRIEAERDEPQTGDHDCDSRAGCSNNSVEDAQRQRGLREQQDDNDGGAMESVADSTSVWSSLNLDMNCSHSQKGSQQFCLAQEVPRTSEALRAHRKCLTMELVWLQQAIDSRKKYLSLRDRLSIT</sequence>
<evidence type="ECO:0000256" key="1">
    <source>
        <dbReference type="SAM" id="MobiDB-lite"/>
    </source>
</evidence>
<gene>
    <name evidence="3" type="primary">iqcc</name>
</gene>
<dbReference type="OrthoDB" id="6161953at2759"/>
<feature type="compositionally biased region" description="Basic and acidic residues" evidence="1">
    <location>
        <begin position="115"/>
        <end position="128"/>
    </location>
</feature>
<dbReference type="Proteomes" id="UP000515150">
    <property type="component" value="Chromosome 22"/>
</dbReference>
<dbReference type="PROSITE" id="PS50096">
    <property type="entry name" value="IQ"/>
    <property type="match status" value="1"/>
</dbReference>
<keyword evidence="2" id="KW-1185">Reference proteome</keyword>